<proteinExistence type="predicted"/>
<evidence type="ECO:0000313" key="2">
    <source>
        <dbReference type="Proteomes" id="UP000619033"/>
    </source>
</evidence>
<dbReference type="GO" id="GO:0005615">
    <property type="term" value="C:extracellular space"/>
    <property type="evidence" value="ECO:0007669"/>
    <property type="project" value="InterPro"/>
</dbReference>
<dbReference type="InterPro" id="IPR011049">
    <property type="entry name" value="Serralysin-like_metalloprot_C"/>
</dbReference>
<dbReference type="SUPFAM" id="SSF51120">
    <property type="entry name" value="beta-Roll"/>
    <property type="match status" value="1"/>
</dbReference>
<comment type="caution">
    <text evidence="1">The sequence shown here is derived from an EMBL/GenBank/DDBJ whole genome shotgun (WGS) entry which is preliminary data.</text>
</comment>
<evidence type="ECO:0000313" key="1">
    <source>
        <dbReference type="EMBL" id="MBL4927216.1"/>
    </source>
</evidence>
<dbReference type="GO" id="GO:0005509">
    <property type="term" value="F:calcium ion binding"/>
    <property type="evidence" value="ECO:0007669"/>
    <property type="project" value="InterPro"/>
</dbReference>
<dbReference type="Proteomes" id="UP000619033">
    <property type="component" value="Unassembled WGS sequence"/>
</dbReference>
<organism evidence="1 2">
    <name type="scientific">Fuscibacter oryzae</name>
    <dbReference type="NCBI Taxonomy" id="2803939"/>
    <lineage>
        <taxon>Bacteria</taxon>
        <taxon>Pseudomonadati</taxon>
        <taxon>Pseudomonadota</taxon>
        <taxon>Alphaproteobacteria</taxon>
        <taxon>Rhodobacterales</taxon>
        <taxon>Paracoccaceae</taxon>
        <taxon>Fuscibacter</taxon>
    </lineage>
</organism>
<dbReference type="InterPro" id="IPR018511">
    <property type="entry name" value="Hemolysin-typ_Ca-bd_CS"/>
</dbReference>
<evidence type="ECO:0008006" key="3">
    <source>
        <dbReference type="Google" id="ProtNLM"/>
    </source>
</evidence>
<dbReference type="EMBL" id="JAESVP010000002">
    <property type="protein sequence ID" value="MBL4927216.1"/>
    <property type="molecule type" value="Genomic_DNA"/>
</dbReference>
<gene>
    <name evidence="1" type="ORF">JI744_03770</name>
</gene>
<dbReference type="InterPro" id="IPR001343">
    <property type="entry name" value="Hemolysn_Ca-bd"/>
</dbReference>
<dbReference type="AlphaFoldDB" id="A0A8J7SR08"/>
<dbReference type="Gene3D" id="2.150.10.10">
    <property type="entry name" value="Serralysin-like metalloprotease, C-terminal"/>
    <property type="match status" value="1"/>
</dbReference>
<dbReference type="PROSITE" id="PS00330">
    <property type="entry name" value="HEMOLYSIN_CALCIUM"/>
    <property type="match status" value="2"/>
</dbReference>
<keyword evidence="2" id="KW-1185">Reference proteome</keyword>
<accession>A0A8J7SR08</accession>
<sequence length="480" mass="48943">MQLQTITTYGADTLGTAFVADGLGVVQTGGYLRLIFASRTDSRPGQLTLTQAASSGSDLQPGSDIAVQDANGTARLYLFTTMGDMLRTTTLNGNGKLSGSPGATTTEGTLIGVIAMEVIERAGGDLAVLSQKGIAGLRMFGLSDGGALTLIGSVQDEVKSHVDTVSDMVKLTVGASDFLLALSPTENGVTVYHVGATGLELNDAMGPYDGLAINGPVAAEVVQVGGQTFAIVASTGSSSLTALRINPLGVLFQTDHLVDDRDTRFAHVAALDQFSAQGRVFIVAGGTDAGLSVIEVLPGGELSKVLNVPLETGPGLAAVTGISVAVYQGMANIFATDARGDRILHYGIDLSTLGPLIQGAGTLTGTSADDRLIGSAGADTLFGGAGDDFLHDGAGSDHITGGAGADTFVMASDGQVDYIHDFQQGLDHIDLSDWGRIYSAASLTITATATGAVISYGEERLEIASSSGLALSLTDADFLF</sequence>
<name>A0A8J7SR08_9RHOB</name>
<dbReference type="PRINTS" id="PR00313">
    <property type="entry name" value="CABNDNGRPT"/>
</dbReference>
<dbReference type="RefSeq" id="WP_202658369.1">
    <property type="nucleotide sequence ID" value="NZ_JAESVP010000002.1"/>
</dbReference>
<protein>
    <recommendedName>
        <fullName evidence="3">Calcium-binding protein</fullName>
    </recommendedName>
</protein>
<reference evidence="1" key="1">
    <citation type="submission" date="2021-01" db="EMBL/GenBank/DDBJ databases">
        <title>Genome seq and assembly of Tabrizicola sp. KVB23.</title>
        <authorList>
            <person name="Chhetri G."/>
        </authorList>
    </citation>
    <scope>NUCLEOTIDE SEQUENCE</scope>
    <source>
        <strain evidence="1">KVB23</strain>
    </source>
</reference>
<dbReference type="Pfam" id="PF00353">
    <property type="entry name" value="HemolysinCabind"/>
    <property type="match status" value="1"/>
</dbReference>